<dbReference type="GO" id="GO:0097621">
    <property type="term" value="F:monoamine oxidase activity"/>
    <property type="evidence" value="ECO:0007669"/>
    <property type="project" value="UniProtKB-EC"/>
</dbReference>
<dbReference type="InterPro" id="IPR001613">
    <property type="entry name" value="Flavin_amine_oxidase"/>
</dbReference>
<feature type="binding site" evidence="5">
    <location>
        <begin position="48"/>
        <end position="49"/>
    </location>
    <ligand>
        <name>FAD</name>
        <dbReference type="ChEBI" id="CHEBI:57692"/>
    </ligand>
</feature>
<dbReference type="PANTHER" id="PTHR43563">
    <property type="entry name" value="AMINE OXIDASE"/>
    <property type="match status" value="1"/>
</dbReference>
<dbReference type="PRINTS" id="PR00757">
    <property type="entry name" value="AMINEOXDASEF"/>
</dbReference>
<evidence type="ECO:0000256" key="3">
    <source>
        <dbReference type="ARBA" id="ARBA00023002"/>
    </source>
</evidence>
<evidence type="ECO:0000256" key="2">
    <source>
        <dbReference type="ARBA" id="ARBA00005995"/>
    </source>
</evidence>
<evidence type="ECO:0000259" key="7">
    <source>
        <dbReference type="Pfam" id="PF01593"/>
    </source>
</evidence>
<evidence type="ECO:0000256" key="4">
    <source>
        <dbReference type="ARBA" id="ARBA00048448"/>
    </source>
</evidence>
<evidence type="ECO:0000256" key="6">
    <source>
        <dbReference type="RuleBase" id="RU362067"/>
    </source>
</evidence>
<feature type="binding site" evidence="5">
    <location>
        <position position="29"/>
    </location>
    <ligand>
        <name>FAD</name>
        <dbReference type="ChEBI" id="CHEBI:57692"/>
    </ligand>
</feature>
<dbReference type="SUPFAM" id="SSF54373">
    <property type="entry name" value="FAD-linked reductases, C-terminal domain"/>
    <property type="match status" value="1"/>
</dbReference>
<comment type="cofactor">
    <cofactor evidence="1 6">
        <name>FAD</name>
        <dbReference type="ChEBI" id="CHEBI:57692"/>
    </cofactor>
</comment>
<gene>
    <name evidence="8" type="ORF">HRG_06393</name>
</gene>
<organism evidence="8 9">
    <name type="scientific">Hirsutella rhossiliensis</name>
    <dbReference type="NCBI Taxonomy" id="111463"/>
    <lineage>
        <taxon>Eukaryota</taxon>
        <taxon>Fungi</taxon>
        <taxon>Dikarya</taxon>
        <taxon>Ascomycota</taxon>
        <taxon>Pezizomycotina</taxon>
        <taxon>Sordariomycetes</taxon>
        <taxon>Hypocreomycetidae</taxon>
        <taxon>Hypocreales</taxon>
        <taxon>Ophiocordycipitaceae</taxon>
        <taxon>Hirsutella</taxon>
    </lineage>
</organism>
<feature type="binding site" evidence="5">
    <location>
        <position position="241"/>
    </location>
    <ligand>
        <name>substrate</name>
    </ligand>
</feature>
<evidence type="ECO:0000313" key="9">
    <source>
        <dbReference type="Proteomes" id="UP000824596"/>
    </source>
</evidence>
<dbReference type="PANTHER" id="PTHR43563:SF14">
    <property type="entry name" value="AMINE OXIDASE"/>
    <property type="match status" value="1"/>
</dbReference>
<dbReference type="InterPro" id="IPR036188">
    <property type="entry name" value="FAD/NAD-bd_sf"/>
</dbReference>
<name>A0A9P8MXV9_9HYPO</name>
<proteinExistence type="inferred from homology"/>
<protein>
    <recommendedName>
        <fullName evidence="6">Amine oxidase</fullName>
        <ecNumber evidence="6">1.4.3.-</ecNumber>
    </recommendedName>
</protein>
<dbReference type="AlphaFoldDB" id="A0A9P8MXV9"/>
<dbReference type="InterPro" id="IPR002937">
    <property type="entry name" value="Amino_oxidase"/>
</dbReference>
<dbReference type="OrthoDB" id="5046242at2759"/>
<dbReference type="Gene3D" id="1.10.405.10">
    <property type="entry name" value="Guanine Nucleotide Dissociation Inhibitor, domain 1"/>
    <property type="match status" value="1"/>
</dbReference>
<dbReference type="EC" id="1.4.3.-" evidence="6"/>
<dbReference type="Gene3D" id="3.90.660.10">
    <property type="match status" value="1"/>
</dbReference>
<evidence type="ECO:0000256" key="1">
    <source>
        <dbReference type="ARBA" id="ARBA00001974"/>
    </source>
</evidence>
<feature type="domain" description="Amine oxidase" evidence="7">
    <location>
        <begin position="203"/>
        <end position="451"/>
    </location>
</feature>
<accession>A0A9P8MXV9</accession>
<keyword evidence="6" id="KW-0285">Flavoprotein</keyword>
<keyword evidence="3 6" id="KW-0560">Oxidoreductase</keyword>
<keyword evidence="9" id="KW-1185">Reference proteome</keyword>
<evidence type="ECO:0000256" key="5">
    <source>
        <dbReference type="PIRSR" id="PIRSR601613-1"/>
    </source>
</evidence>
<sequence length="467" mass="49570">MAAVQVMAPALPSRQRRSAAVIVVGAGLSGLQAAHHIQSSGSSCLLLEATDCVGGRFAQGPGRHGFDGARHVRMAELARRLGLGVESPQARQGEEDTAQGLGACGADGIPEGFTADDRRALIRVRTNVEALCQRVDVNRPAELMPNYGTMTVRELVASQGGTAAVQHLANSWTLTLFGLGCHRVSALYFLVHCKCGGGLLQTLSDLAGGSQNLRVSGGVSRLCEELVARLQPGSVLLSQHVDRIDQTPGNRCVLTTRSGEVFQCAKVILAGAASQCRTIDFAPDLGADKQWLRDPAHAGFSRSMILLFDQPWWRERGFSGRAQALDGPMCMVLDSSSDDADTLSALTCLVAGESGQELWLKPEDDRRQDVLRNLEAIFGEKVPFPAGVMELGPETDTLACLAVPAAHLRDLERDHWRPEGSIFFAGSAASFVSRGHPEGALAAGSRASEEVVCALQPTLGAGPVPRL</sequence>
<dbReference type="GeneID" id="68355522"/>
<dbReference type="EMBL" id="JAIZPD010000006">
    <property type="protein sequence ID" value="KAH0962291.1"/>
    <property type="molecule type" value="Genomic_DNA"/>
</dbReference>
<reference evidence="8" key="1">
    <citation type="submission" date="2021-09" db="EMBL/GenBank/DDBJ databases">
        <title>A high-quality genome of the endoparasitic fungus Hirsutella rhossiliensis with a comparison of Hirsutella genomes reveals transposable elements contributing to genome size variation.</title>
        <authorList>
            <person name="Lin R."/>
            <person name="Jiao Y."/>
            <person name="Sun X."/>
            <person name="Ling J."/>
            <person name="Xie B."/>
            <person name="Cheng X."/>
        </authorList>
    </citation>
    <scope>NUCLEOTIDE SEQUENCE</scope>
    <source>
        <strain evidence="8">HR02</strain>
    </source>
</reference>
<comment type="caution">
    <text evidence="8">The sequence shown here is derived from an EMBL/GenBank/DDBJ whole genome shotgun (WGS) entry which is preliminary data.</text>
</comment>
<comment type="catalytic activity">
    <reaction evidence="4">
        <text>a secondary aliphatic amine + O2 + H2O = a primary amine + an aldehyde + H2O2</text>
        <dbReference type="Rhea" id="RHEA:26414"/>
        <dbReference type="ChEBI" id="CHEBI:15377"/>
        <dbReference type="ChEBI" id="CHEBI:15379"/>
        <dbReference type="ChEBI" id="CHEBI:16240"/>
        <dbReference type="ChEBI" id="CHEBI:17478"/>
        <dbReference type="ChEBI" id="CHEBI:58855"/>
        <dbReference type="ChEBI" id="CHEBI:65296"/>
        <dbReference type="EC" id="1.4.3.4"/>
    </reaction>
</comment>
<dbReference type="InterPro" id="IPR050703">
    <property type="entry name" value="Flavin_MAO"/>
</dbReference>
<dbReference type="Pfam" id="PF01593">
    <property type="entry name" value="Amino_oxidase"/>
    <property type="match status" value="1"/>
</dbReference>
<dbReference type="SUPFAM" id="SSF51905">
    <property type="entry name" value="FAD/NAD(P)-binding domain"/>
    <property type="match status" value="1"/>
</dbReference>
<evidence type="ECO:0000313" key="8">
    <source>
        <dbReference type="EMBL" id="KAH0962291.1"/>
    </source>
</evidence>
<dbReference type="Proteomes" id="UP000824596">
    <property type="component" value="Unassembled WGS sequence"/>
</dbReference>
<dbReference type="Pfam" id="PF13450">
    <property type="entry name" value="NAD_binding_8"/>
    <property type="match status" value="1"/>
</dbReference>
<dbReference type="RefSeq" id="XP_044719804.1">
    <property type="nucleotide sequence ID" value="XM_044864864.1"/>
</dbReference>
<keyword evidence="6" id="KW-0274">FAD</keyword>
<comment type="similarity">
    <text evidence="2 6">Belongs to the flavin monoamine oxidase family.</text>
</comment>
<dbReference type="Gene3D" id="3.50.50.60">
    <property type="entry name" value="FAD/NAD(P)-binding domain"/>
    <property type="match status" value="1"/>
</dbReference>